<gene>
    <name evidence="1" type="ORF">FSP39_022618</name>
</gene>
<name>A0AA89CAC2_PINIB</name>
<comment type="caution">
    <text evidence="1">The sequence shown here is derived from an EMBL/GenBank/DDBJ whole genome shotgun (WGS) entry which is preliminary data.</text>
</comment>
<proteinExistence type="predicted"/>
<keyword evidence="2" id="KW-1185">Reference proteome</keyword>
<dbReference type="PANTHER" id="PTHR24024">
    <property type="entry name" value="PULMONARY SURFACTANT-ASSOCIATED PROTEIN A"/>
    <property type="match status" value="1"/>
</dbReference>
<dbReference type="Proteomes" id="UP001186944">
    <property type="component" value="Unassembled WGS sequence"/>
</dbReference>
<dbReference type="GO" id="GO:0005615">
    <property type="term" value="C:extracellular space"/>
    <property type="evidence" value="ECO:0007669"/>
    <property type="project" value="TreeGrafter"/>
</dbReference>
<dbReference type="EMBL" id="VSWD01000002">
    <property type="protein sequence ID" value="KAK3107805.1"/>
    <property type="molecule type" value="Genomic_DNA"/>
</dbReference>
<dbReference type="InterPro" id="IPR051077">
    <property type="entry name" value="Ca-dependent_lectin"/>
</dbReference>
<evidence type="ECO:0000313" key="1">
    <source>
        <dbReference type="EMBL" id="KAK3107805.1"/>
    </source>
</evidence>
<protein>
    <submittedName>
        <fullName evidence="1">Uncharacterized protein</fullName>
    </submittedName>
</protein>
<dbReference type="AlphaFoldDB" id="A0AA89CAC2"/>
<accession>A0AA89CAC2</accession>
<dbReference type="PANTHER" id="PTHR24024:SF18">
    <property type="entry name" value="SHORT-CHAIN COLLAGEN C4-LIKE"/>
    <property type="match status" value="1"/>
</dbReference>
<organism evidence="1 2">
    <name type="scientific">Pinctada imbricata</name>
    <name type="common">Atlantic pearl-oyster</name>
    <name type="synonym">Pinctada martensii</name>
    <dbReference type="NCBI Taxonomy" id="66713"/>
    <lineage>
        <taxon>Eukaryota</taxon>
        <taxon>Metazoa</taxon>
        <taxon>Spiralia</taxon>
        <taxon>Lophotrochozoa</taxon>
        <taxon>Mollusca</taxon>
        <taxon>Bivalvia</taxon>
        <taxon>Autobranchia</taxon>
        <taxon>Pteriomorphia</taxon>
        <taxon>Pterioida</taxon>
        <taxon>Pterioidea</taxon>
        <taxon>Pteriidae</taxon>
        <taxon>Pinctada</taxon>
    </lineage>
</organism>
<reference evidence="1" key="1">
    <citation type="submission" date="2019-08" db="EMBL/GenBank/DDBJ databases">
        <title>The improved chromosome-level genome for the pearl oyster Pinctada fucata martensii using PacBio sequencing and Hi-C.</title>
        <authorList>
            <person name="Zheng Z."/>
        </authorList>
    </citation>
    <scope>NUCLEOTIDE SEQUENCE</scope>
    <source>
        <strain evidence="1">ZZ-2019</strain>
        <tissue evidence="1">Adductor muscle</tissue>
    </source>
</reference>
<evidence type="ECO:0000313" key="2">
    <source>
        <dbReference type="Proteomes" id="UP001186944"/>
    </source>
</evidence>
<sequence length="119" mass="13313">MRSLKRKDICIYPTEDIGSTYTRWGRTTCPKNNAELVYSGKTNCEKSWTKQYSGYLMSGYHGHVAASQYVCVDKDAETLPGTSSNNEGKLLYSVEARCRPLPCPPYVEGRELACVVCSK</sequence>